<evidence type="ECO:0000256" key="1">
    <source>
        <dbReference type="SAM" id="MobiDB-lite"/>
    </source>
</evidence>
<keyword evidence="2" id="KW-1133">Transmembrane helix</keyword>
<evidence type="ECO:0000313" key="4">
    <source>
        <dbReference type="Proteomes" id="UP000734854"/>
    </source>
</evidence>
<keyword evidence="2" id="KW-0472">Membrane</keyword>
<proteinExistence type="predicted"/>
<accession>A0A8J5G1Y7</accession>
<reference evidence="3 4" key="1">
    <citation type="submission" date="2020-08" db="EMBL/GenBank/DDBJ databases">
        <title>Plant Genome Project.</title>
        <authorList>
            <person name="Zhang R.-G."/>
        </authorList>
    </citation>
    <scope>NUCLEOTIDE SEQUENCE [LARGE SCALE GENOMIC DNA]</scope>
    <source>
        <tissue evidence="3">Rhizome</tissue>
    </source>
</reference>
<organism evidence="3 4">
    <name type="scientific">Zingiber officinale</name>
    <name type="common">Ginger</name>
    <name type="synonym">Amomum zingiber</name>
    <dbReference type="NCBI Taxonomy" id="94328"/>
    <lineage>
        <taxon>Eukaryota</taxon>
        <taxon>Viridiplantae</taxon>
        <taxon>Streptophyta</taxon>
        <taxon>Embryophyta</taxon>
        <taxon>Tracheophyta</taxon>
        <taxon>Spermatophyta</taxon>
        <taxon>Magnoliopsida</taxon>
        <taxon>Liliopsida</taxon>
        <taxon>Zingiberales</taxon>
        <taxon>Zingiberaceae</taxon>
        <taxon>Zingiber</taxon>
    </lineage>
</organism>
<protein>
    <recommendedName>
        <fullName evidence="5">Transmembrane protein</fullName>
    </recommendedName>
</protein>
<evidence type="ECO:0000256" key="2">
    <source>
        <dbReference type="SAM" id="Phobius"/>
    </source>
</evidence>
<dbReference type="AlphaFoldDB" id="A0A8J5G1Y7"/>
<gene>
    <name evidence="3" type="ORF">ZIOFF_038713</name>
</gene>
<feature type="transmembrane region" description="Helical" evidence="2">
    <location>
        <begin position="44"/>
        <end position="68"/>
    </location>
</feature>
<feature type="region of interest" description="Disordered" evidence="1">
    <location>
        <begin position="88"/>
        <end position="116"/>
    </location>
</feature>
<dbReference type="EMBL" id="JACMSC010000011">
    <property type="protein sequence ID" value="KAG6498960.1"/>
    <property type="molecule type" value="Genomic_DNA"/>
</dbReference>
<keyword evidence="4" id="KW-1185">Reference proteome</keyword>
<sequence length="116" mass="12349">MSNGSCDLKTLDFFSLFKLLAPAPEKPSIDSKCLFLLAATTTTMAFVVVISLPFILFTILLAFACYFLGRAKGRKDVRNGIGSQVYGVPLPPPGAESGSSPSAPPPRLNKQGLEDV</sequence>
<evidence type="ECO:0008006" key="5">
    <source>
        <dbReference type="Google" id="ProtNLM"/>
    </source>
</evidence>
<name>A0A8J5G1Y7_ZINOF</name>
<dbReference type="Proteomes" id="UP000734854">
    <property type="component" value="Unassembled WGS sequence"/>
</dbReference>
<evidence type="ECO:0000313" key="3">
    <source>
        <dbReference type="EMBL" id="KAG6498960.1"/>
    </source>
</evidence>
<keyword evidence="2" id="KW-0812">Transmembrane</keyword>
<comment type="caution">
    <text evidence="3">The sequence shown here is derived from an EMBL/GenBank/DDBJ whole genome shotgun (WGS) entry which is preliminary data.</text>
</comment>